<dbReference type="AlphaFoldDB" id="A0A7W9SLC2"/>
<keyword evidence="3" id="KW-1185">Reference proteome</keyword>
<dbReference type="InterPro" id="IPR009078">
    <property type="entry name" value="Ferritin-like_SF"/>
</dbReference>
<evidence type="ECO:0008006" key="4">
    <source>
        <dbReference type="Google" id="ProtNLM"/>
    </source>
</evidence>
<evidence type="ECO:0000313" key="2">
    <source>
        <dbReference type="EMBL" id="MBB6048740.1"/>
    </source>
</evidence>
<sequence>MQQNGGADMMTQSALTSVLREVRTTAAFYEQAARRFGRASAFAELAQDERRHERLVLALLKTYRIAAPKPPPPLPLPKTLPEALQQSVRLEKHTVAECDHYLRFLKAREIVDLFGAIRVSARELHLPRLQKKLGTDSPSHLSPAQVHRLDQKLNKRR</sequence>
<dbReference type="Proteomes" id="UP000520814">
    <property type="component" value="Unassembled WGS sequence"/>
</dbReference>
<comment type="caution">
    <text evidence="2">The sequence shown here is derived from an EMBL/GenBank/DDBJ whole genome shotgun (WGS) entry which is preliminary data.</text>
</comment>
<evidence type="ECO:0000313" key="3">
    <source>
        <dbReference type="Proteomes" id="UP000520814"/>
    </source>
</evidence>
<organism evidence="2 3">
    <name type="scientific">Armatimonas rosea</name>
    <dbReference type="NCBI Taxonomy" id="685828"/>
    <lineage>
        <taxon>Bacteria</taxon>
        <taxon>Bacillati</taxon>
        <taxon>Armatimonadota</taxon>
        <taxon>Armatimonadia</taxon>
        <taxon>Armatimonadales</taxon>
        <taxon>Armatimonadaceae</taxon>
        <taxon>Armatimonas</taxon>
    </lineage>
</organism>
<evidence type="ECO:0000256" key="1">
    <source>
        <dbReference type="SAM" id="MobiDB-lite"/>
    </source>
</evidence>
<reference evidence="2 3" key="1">
    <citation type="submission" date="2020-08" db="EMBL/GenBank/DDBJ databases">
        <title>Genomic Encyclopedia of Type Strains, Phase IV (KMG-IV): sequencing the most valuable type-strain genomes for metagenomic binning, comparative biology and taxonomic classification.</title>
        <authorList>
            <person name="Goeker M."/>
        </authorList>
    </citation>
    <scope>NUCLEOTIDE SEQUENCE [LARGE SCALE GENOMIC DNA]</scope>
    <source>
        <strain evidence="2 3">DSM 23562</strain>
    </source>
</reference>
<feature type="region of interest" description="Disordered" evidence="1">
    <location>
        <begin position="133"/>
        <end position="157"/>
    </location>
</feature>
<dbReference type="RefSeq" id="WP_184192375.1">
    <property type="nucleotide sequence ID" value="NZ_JACHGW010000001.1"/>
</dbReference>
<gene>
    <name evidence="2" type="ORF">HNQ39_000502</name>
</gene>
<name>A0A7W9SLC2_ARMRO</name>
<dbReference type="SUPFAM" id="SSF47240">
    <property type="entry name" value="Ferritin-like"/>
    <property type="match status" value="1"/>
</dbReference>
<feature type="compositionally biased region" description="Basic and acidic residues" evidence="1">
    <location>
        <begin position="147"/>
        <end position="157"/>
    </location>
</feature>
<dbReference type="EMBL" id="JACHGW010000001">
    <property type="protein sequence ID" value="MBB6048740.1"/>
    <property type="molecule type" value="Genomic_DNA"/>
</dbReference>
<accession>A0A7W9SLC2</accession>
<protein>
    <recommendedName>
        <fullName evidence="4">Rubrerythrin diiron-binding domain-containing protein</fullName>
    </recommendedName>
</protein>
<proteinExistence type="predicted"/>